<dbReference type="Proteomes" id="UP001230649">
    <property type="component" value="Unassembled WGS sequence"/>
</dbReference>
<organism evidence="1 2">
    <name type="scientific">Naganishia adeliensis</name>
    <dbReference type="NCBI Taxonomy" id="92952"/>
    <lineage>
        <taxon>Eukaryota</taxon>
        <taxon>Fungi</taxon>
        <taxon>Dikarya</taxon>
        <taxon>Basidiomycota</taxon>
        <taxon>Agaricomycotina</taxon>
        <taxon>Tremellomycetes</taxon>
        <taxon>Filobasidiales</taxon>
        <taxon>Filobasidiaceae</taxon>
        <taxon>Naganishia</taxon>
    </lineage>
</organism>
<proteinExistence type="predicted"/>
<accession>A0ACC2WEF7</accession>
<evidence type="ECO:0000313" key="1">
    <source>
        <dbReference type="EMBL" id="KAJ9109788.1"/>
    </source>
</evidence>
<dbReference type="EMBL" id="JASBWS010000028">
    <property type="protein sequence ID" value="KAJ9109788.1"/>
    <property type="molecule type" value="Genomic_DNA"/>
</dbReference>
<comment type="caution">
    <text evidence="1">The sequence shown here is derived from an EMBL/GenBank/DDBJ whole genome shotgun (WGS) entry which is preliminary data.</text>
</comment>
<name>A0ACC2WEF7_9TREE</name>
<reference evidence="1" key="1">
    <citation type="submission" date="2023-04" db="EMBL/GenBank/DDBJ databases">
        <title>Draft Genome sequencing of Naganishia species isolated from polar environments using Oxford Nanopore Technology.</title>
        <authorList>
            <person name="Leo P."/>
            <person name="Venkateswaran K."/>
        </authorList>
    </citation>
    <scope>NUCLEOTIDE SEQUENCE</scope>
    <source>
        <strain evidence="1">MNA-CCFEE 5262</strain>
    </source>
</reference>
<protein>
    <submittedName>
        <fullName evidence="1">Uncharacterized protein</fullName>
    </submittedName>
</protein>
<gene>
    <name evidence="1" type="ORF">QFC20_003204</name>
</gene>
<keyword evidence="2" id="KW-1185">Reference proteome</keyword>
<evidence type="ECO:0000313" key="2">
    <source>
        <dbReference type="Proteomes" id="UP001230649"/>
    </source>
</evidence>
<sequence length="148" mass="17049">MPLSDIVNKHLIHTYDNGWKYEFWLKSEKRIVYAIHGGPMNGRKNYQTCAVQEVRTGEIFQTGTVVSIIVDLAQKRITTYMAFSRGHWDNPEKAHGDKRNPADFSRWRELAQIGKNTDREILPEQATIDTITEGRGELEDIDEDAETI</sequence>